<dbReference type="RefSeq" id="WP_204655011.1">
    <property type="nucleotide sequence ID" value="NZ_JAFBFD010000050.1"/>
</dbReference>
<evidence type="ECO:0000313" key="1">
    <source>
        <dbReference type="EMBL" id="MFC4718257.1"/>
    </source>
</evidence>
<gene>
    <name evidence="1" type="ORF">ACFO5I_00535</name>
</gene>
<comment type="caution">
    <text evidence="1">The sequence shown here is derived from an EMBL/GenBank/DDBJ whole genome shotgun (WGS) entry which is preliminary data.</text>
</comment>
<accession>A0ABV9MQR2</accession>
<reference evidence="2" key="1">
    <citation type="journal article" date="2019" name="Int. J. Syst. Evol. Microbiol.">
        <title>The Global Catalogue of Microorganisms (GCM) 10K type strain sequencing project: providing services to taxonomists for standard genome sequencing and annotation.</title>
        <authorList>
            <consortium name="The Broad Institute Genomics Platform"/>
            <consortium name="The Broad Institute Genome Sequencing Center for Infectious Disease"/>
            <person name="Wu L."/>
            <person name="Ma J."/>
        </authorList>
    </citation>
    <scope>NUCLEOTIDE SEQUENCE [LARGE SCALE GENOMIC DNA]</scope>
    <source>
        <strain evidence="2">CGMCC 1.19032</strain>
    </source>
</reference>
<protein>
    <submittedName>
        <fullName evidence="1">DNA-binding protein</fullName>
    </submittedName>
</protein>
<dbReference type="EMBL" id="JBHSGS010000005">
    <property type="protein sequence ID" value="MFC4718257.1"/>
    <property type="molecule type" value="Genomic_DNA"/>
</dbReference>
<name>A0ABV9MQR2_9ENTE</name>
<dbReference type="GO" id="GO:0003677">
    <property type="term" value="F:DNA binding"/>
    <property type="evidence" value="ECO:0007669"/>
    <property type="project" value="UniProtKB-KW"/>
</dbReference>
<sequence length="93" mass="10847">MSIEIPFEHDEVLVNVITQNVIKVLQGSPQQNTNNPLKDLPPYPNRKQVKQVLRIGDERLNHWISSGLKVIPFGKEMRFDRRDIQAFLDQLKI</sequence>
<keyword evidence="2" id="KW-1185">Reference proteome</keyword>
<evidence type="ECO:0000313" key="2">
    <source>
        <dbReference type="Proteomes" id="UP001595969"/>
    </source>
</evidence>
<proteinExistence type="predicted"/>
<organism evidence="1 2">
    <name type="scientific">Enterococcus lemanii</name>
    <dbReference type="NCBI Taxonomy" id="1159752"/>
    <lineage>
        <taxon>Bacteria</taxon>
        <taxon>Bacillati</taxon>
        <taxon>Bacillota</taxon>
        <taxon>Bacilli</taxon>
        <taxon>Lactobacillales</taxon>
        <taxon>Enterococcaceae</taxon>
        <taxon>Enterococcus</taxon>
    </lineage>
</organism>
<keyword evidence="1" id="KW-0238">DNA-binding</keyword>
<dbReference type="Proteomes" id="UP001595969">
    <property type="component" value="Unassembled WGS sequence"/>
</dbReference>